<name>A0A099KFV1_COLPS</name>
<dbReference type="AlphaFoldDB" id="A0A099KFV1"/>
<dbReference type="PATRIC" id="fig|28229.4.peg.2952"/>
<protein>
    <submittedName>
        <fullName evidence="1">Uncharacterized protein</fullName>
    </submittedName>
</protein>
<accession>A0A099KFV1</accession>
<dbReference type="EMBL" id="JQED01000040">
    <property type="protein sequence ID" value="KGJ89609.1"/>
    <property type="molecule type" value="Genomic_DNA"/>
</dbReference>
<reference evidence="1 2" key="1">
    <citation type="submission" date="2014-08" db="EMBL/GenBank/DDBJ databases">
        <title>Genomic and Phenotypic Diversity of Colwellia psychrerythraea strains from Disparate Marine Basins.</title>
        <authorList>
            <person name="Techtmann S.M."/>
            <person name="Stelling S.C."/>
            <person name="Utturkar S.M."/>
            <person name="Alshibli N."/>
            <person name="Harris A."/>
            <person name="Brown S.D."/>
            <person name="Hazen T.C."/>
        </authorList>
    </citation>
    <scope>NUCLEOTIDE SEQUENCE [LARGE SCALE GENOMIC DNA]</scope>
    <source>
        <strain evidence="1 2">ND2E</strain>
    </source>
</reference>
<evidence type="ECO:0000313" key="2">
    <source>
        <dbReference type="Proteomes" id="UP000029843"/>
    </source>
</evidence>
<organism evidence="1 2">
    <name type="scientific">Colwellia psychrerythraea</name>
    <name type="common">Vibrio psychroerythus</name>
    <dbReference type="NCBI Taxonomy" id="28229"/>
    <lineage>
        <taxon>Bacteria</taxon>
        <taxon>Pseudomonadati</taxon>
        <taxon>Pseudomonadota</taxon>
        <taxon>Gammaproteobacteria</taxon>
        <taxon>Alteromonadales</taxon>
        <taxon>Colwelliaceae</taxon>
        <taxon>Colwellia</taxon>
    </lineage>
</organism>
<proteinExistence type="predicted"/>
<sequence length="312" mass="36007">MSISERLKYFCYVVNVCRSAHIKPCGYQLQKALAQLPKDLNDSDIRNNKWDRYFSYPTNKTPNAQTLLLISTKFKQCNYILDEPFWEVLSELKDEPKFYIDFLLKTPPTIRGILFDKRNPYTIKTNLNPRDFQVITKQRSLTALAVLLSLIKLHQHGFICISHITALVLEILSLLTICSISAPLDLIPKESYDLIVKFMLGNSELADNLLDTKTASEHIKRLEYLSTVIRTMCLYGSSANESVLVYWLLKADEKEIKQDFENIRKGVALTDNTHGILCVLNQTMADVKTNIRDKTHLQFMFDLFTSNRQLEV</sequence>
<comment type="caution">
    <text evidence="1">The sequence shown here is derived from an EMBL/GenBank/DDBJ whole genome shotgun (WGS) entry which is preliminary data.</text>
</comment>
<gene>
    <name evidence="1" type="ORF">ND2E_3800</name>
</gene>
<dbReference type="Proteomes" id="UP000029843">
    <property type="component" value="Unassembled WGS sequence"/>
</dbReference>
<evidence type="ECO:0000313" key="1">
    <source>
        <dbReference type="EMBL" id="KGJ89609.1"/>
    </source>
</evidence>